<dbReference type="InterPro" id="IPR036397">
    <property type="entry name" value="RNaseH_sf"/>
</dbReference>
<dbReference type="Pfam" id="PF03221">
    <property type="entry name" value="HTH_Tnp_Tc5"/>
    <property type="match status" value="1"/>
</dbReference>
<keyword evidence="3" id="KW-0539">Nucleus</keyword>
<dbReference type="GO" id="GO:0005634">
    <property type="term" value="C:nucleus"/>
    <property type="evidence" value="ECO:0007669"/>
    <property type="project" value="UniProtKB-SubCell"/>
</dbReference>
<dbReference type="EMBL" id="HG793176">
    <property type="protein sequence ID" value="CRL30009.1"/>
    <property type="molecule type" value="Genomic_DNA"/>
</dbReference>
<dbReference type="InterPro" id="IPR009057">
    <property type="entry name" value="Homeodomain-like_sf"/>
</dbReference>
<dbReference type="PANTHER" id="PTHR19303">
    <property type="entry name" value="TRANSPOSON"/>
    <property type="match status" value="1"/>
</dbReference>
<dbReference type="AlphaFoldDB" id="A0A0G4PV30"/>
<dbReference type="PROSITE" id="PS51253">
    <property type="entry name" value="HTH_CENPB"/>
    <property type="match status" value="1"/>
</dbReference>
<feature type="compositionally biased region" description="Basic residues" evidence="5">
    <location>
        <begin position="483"/>
        <end position="493"/>
    </location>
</feature>
<name>A0A0G4PV30_PENC3</name>
<dbReference type="InterPro" id="IPR006600">
    <property type="entry name" value="HTH_CenpB_DNA-bd_dom"/>
</dbReference>
<evidence type="ECO:0000256" key="4">
    <source>
        <dbReference type="PROSITE-ProRule" id="PRU00047"/>
    </source>
</evidence>
<dbReference type="Gene3D" id="3.30.420.10">
    <property type="entry name" value="Ribonuclease H-like superfamily/Ribonuclease H"/>
    <property type="match status" value="1"/>
</dbReference>
<dbReference type="Pfam" id="PF03184">
    <property type="entry name" value="DDE_1"/>
    <property type="match status" value="1"/>
</dbReference>
<comment type="subcellular location">
    <subcellularLocation>
        <location evidence="1">Nucleus</location>
    </subcellularLocation>
</comment>
<proteinExistence type="predicted"/>
<dbReference type="InterPro" id="IPR001878">
    <property type="entry name" value="Znf_CCHC"/>
</dbReference>
<dbReference type="PROSITE" id="PS50158">
    <property type="entry name" value="ZF_CCHC"/>
    <property type="match status" value="1"/>
</dbReference>
<evidence type="ECO:0000313" key="8">
    <source>
        <dbReference type="EMBL" id="CRL30009.1"/>
    </source>
</evidence>
<keyword evidence="9" id="KW-1185">Reference proteome</keyword>
<feature type="domain" description="CCHC-type" evidence="6">
    <location>
        <begin position="549"/>
        <end position="564"/>
    </location>
</feature>
<organism evidence="8 9">
    <name type="scientific">Penicillium camemberti (strain FM 013)</name>
    <dbReference type="NCBI Taxonomy" id="1429867"/>
    <lineage>
        <taxon>Eukaryota</taxon>
        <taxon>Fungi</taxon>
        <taxon>Dikarya</taxon>
        <taxon>Ascomycota</taxon>
        <taxon>Pezizomycotina</taxon>
        <taxon>Eurotiomycetes</taxon>
        <taxon>Eurotiomycetidae</taxon>
        <taxon>Eurotiales</taxon>
        <taxon>Aspergillaceae</taxon>
        <taxon>Penicillium</taxon>
    </lineage>
</organism>
<gene>
    <name evidence="8" type="ORF">PCAMFM013_S043g000004</name>
</gene>
<reference evidence="8 9" key="1">
    <citation type="journal article" date="2014" name="Nat. Commun.">
        <title>Multiple recent horizontal transfers of a large genomic region in cheese making fungi.</title>
        <authorList>
            <person name="Cheeseman K."/>
            <person name="Ropars J."/>
            <person name="Renault P."/>
            <person name="Dupont J."/>
            <person name="Gouzy J."/>
            <person name="Branca A."/>
            <person name="Abraham A.L."/>
            <person name="Ceppi M."/>
            <person name="Conseiller E."/>
            <person name="Debuchy R."/>
            <person name="Malagnac F."/>
            <person name="Goarin A."/>
            <person name="Silar P."/>
            <person name="Lacoste S."/>
            <person name="Sallet E."/>
            <person name="Bensimon A."/>
            <person name="Giraud T."/>
            <person name="Brygoo Y."/>
        </authorList>
    </citation>
    <scope>NUCLEOTIDE SEQUENCE [LARGE SCALE GENOMIC DNA]</scope>
    <source>
        <strain evidence="9">FM 013</strain>
    </source>
</reference>
<protein>
    <submittedName>
        <fullName evidence="8">Zinc finger, CCHC-type</fullName>
    </submittedName>
</protein>
<evidence type="ECO:0000313" key="9">
    <source>
        <dbReference type="Proteomes" id="UP000053732"/>
    </source>
</evidence>
<keyword evidence="4" id="KW-0862">Zinc</keyword>
<dbReference type="Gene3D" id="1.10.10.60">
    <property type="entry name" value="Homeodomain-like"/>
    <property type="match status" value="1"/>
</dbReference>
<dbReference type="GO" id="GO:0008270">
    <property type="term" value="F:zinc ion binding"/>
    <property type="evidence" value="ECO:0007669"/>
    <property type="project" value="UniProtKB-KW"/>
</dbReference>
<evidence type="ECO:0000259" key="6">
    <source>
        <dbReference type="PROSITE" id="PS50158"/>
    </source>
</evidence>
<evidence type="ECO:0000256" key="1">
    <source>
        <dbReference type="ARBA" id="ARBA00004123"/>
    </source>
</evidence>
<dbReference type="PANTHER" id="PTHR19303:SF62">
    <property type="entry name" value="HTH CENPB-TYPE DOMAIN-CONTAINING PROTEIN-RELATED"/>
    <property type="match status" value="1"/>
</dbReference>
<keyword evidence="4" id="KW-0479">Metal-binding</keyword>
<dbReference type="STRING" id="1429867.A0A0G4PV30"/>
<dbReference type="InterPro" id="IPR007889">
    <property type="entry name" value="HTH_Psq"/>
</dbReference>
<evidence type="ECO:0000256" key="5">
    <source>
        <dbReference type="SAM" id="MobiDB-lite"/>
    </source>
</evidence>
<dbReference type="Proteomes" id="UP000053732">
    <property type="component" value="Unassembled WGS sequence"/>
</dbReference>
<feature type="region of interest" description="Disordered" evidence="5">
    <location>
        <begin position="482"/>
        <end position="512"/>
    </location>
</feature>
<feature type="region of interest" description="Disordered" evidence="5">
    <location>
        <begin position="400"/>
        <end position="446"/>
    </location>
</feature>
<dbReference type="SUPFAM" id="SSF46689">
    <property type="entry name" value="Homeodomain-like"/>
    <property type="match status" value="1"/>
</dbReference>
<evidence type="ECO:0000259" key="7">
    <source>
        <dbReference type="PROSITE" id="PS51253"/>
    </source>
</evidence>
<sequence length="565" mass="63903">MPPIRGKKAQKSVEQEGRILLAIKAIQNRRFTSVAAAARSFEVPRSTLQDRMKGITSWSDTRAIGHKFTQLEEESIQDWLISMDHRGAALTIAMLRDMANLLLKNRGEHTPQTVSKNWPTQYIKRHPELSSRFSRRYDYKRALMEDPKTIIEWFKVVERTIAHYGITSDDIYNFDESGFAMGISATTKVITQSFYTGRRGVLQAGNREWVTVIESICASGRALPPYVIFKGKNFMERWFDDLPKHWALNVSPNGWTSNEIGVDWLQKHFIPHVKSQTKGKHCLLVLDGHDSHLTATFDKICQENNIIPICMPPHASHLLQPLDVGCFAVLKRSYGRRVAEYTRLGIDSIEKDDFLDIFPAARNDSFKESIIQSAFAATGLVPLDPDRVLLKLNIRLQSPPLPDRPVSQGSTSGSNISTGIPQTTKQLEKRKSRLDSGLTSATDKISSPTRRDLQQFYNMSVKLVHEHILMRDEIKRLREGNRKQIKKREKSKKQIPNIGSLTELPDPTTNFGGKEGASVRYISDPTPALEPYVEPTLPVLPLVRQQITCSGCGQRGHSIRKCPKA</sequence>
<dbReference type="SMART" id="SM00674">
    <property type="entry name" value="CENPB"/>
    <property type="match status" value="1"/>
</dbReference>
<feature type="domain" description="HTH CENPB-type" evidence="7">
    <location>
        <begin position="60"/>
        <end position="132"/>
    </location>
</feature>
<keyword evidence="2" id="KW-0238">DNA-binding</keyword>
<feature type="compositionally biased region" description="Low complexity" evidence="5">
    <location>
        <begin position="407"/>
        <end position="420"/>
    </location>
</feature>
<keyword evidence="4" id="KW-0863">Zinc-finger</keyword>
<evidence type="ECO:0000256" key="2">
    <source>
        <dbReference type="ARBA" id="ARBA00023125"/>
    </source>
</evidence>
<dbReference type="InterPro" id="IPR050863">
    <property type="entry name" value="CenT-Element_Derived"/>
</dbReference>
<accession>A0A0G4PV30</accession>
<dbReference type="InterPro" id="IPR004875">
    <property type="entry name" value="DDE_SF_endonuclease_dom"/>
</dbReference>
<evidence type="ECO:0000256" key="3">
    <source>
        <dbReference type="ARBA" id="ARBA00023242"/>
    </source>
</evidence>
<dbReference type="GO" id="GO:0003677">
    <property type="term" value="F:DNA binding"/>
    <property type="evidence" value="ECO:0007669"/>
    <property type="project" value="UniProtKB-KW"/>
</dbReference>
<dbReference type="Pfam" id="PF05225">
    <property type="entry name" value="HTH_psq"/>
    <property type="match status" value="1"/>
</dbReference>
<feature type="compositionally biased region" description="Polar residues" evidence="5">
    <location>
        <begin position="437"/>
        <end position="446"/>
    </location>
</feature>